<protein>
    <submittedName>
        <fullName evidence="2">Uncharacterized protein</fullName>
    </submittedName>
</protein>
<evidence type="ECO:0000313" key="2">
    <source>
        <dbReference type="EMBL" id="SFV73301.1"/>
    </source>
</evidence>
<feature type="region of interest" description="Disordered" evidence="1">
    <location>
        <begin position="1"/>
        <end position="29"/>
    </location>
</feature>
<name>A0A1K1LF20_9BACT</name>
<dbReference type="Proteomes" id="UP000186323">
    <property type="component" value="Chromosome I"/>
</dbReference>
<gene>
    <name evidence="2" type="ORF">DESPIGER_1456</name>
</gene>
<dbReference type="AlphaFoldDB" id="A0A1K1LF20"/>
<evidence type="ECO:0000313" key="3">
    <source>
        <dbReference type="Proteomes" id="UP000186323"/>
    </source>
</evidence>
<keyword evidence="3" id="KW-1185">Reference proteome</keyword>
<accession>A0A1K1LF20</accession>
<sequence>MPDTAPPEGSKAFRQHGRSIHPHRRPCNALSPCVHKSRGGTSGPCARHSTVRLFHLVFAKNALWRIQGKFH</sequence>
<evidence type="ECO:0000256" key="1">
    <source>
        <dbReference type="SAM" id="MobiDB-lite"/>
    </source>
</evidence>
<dbReference type="EMBL" id="LT630450">
    <property type="protein sequence ID" value="SFV73301.1"/>
    <property type="molecule type" value="Genomic_DNA"/>
</dbReference>
<organism evidence="2 3">
    <name type="scientific">Desulfovibrio piger</name>
    <dbReference type="NCBI Taxonomy" id="901"/>
    <lineage>
        <taxon>Bacteria</taxon>
        <taxon>Pseudomonadati</taxon>
        <taxon>Thermodesulfobacteriota</taxon>
        <taxon>Desulfovibrionia</taxon>
        <taxon>Desulfovibrionales</taxon>
        <taxon>Desulfovibrionaceae</taxon>
        <taxon>Desulfovibrio</taxon>
    </lineage>
</organism>
<dbReference type="KEGG" id="dpg:DESPIGER_1456"/>
<reference evidence="3" key="1">
    <citation type="submission" date="2016-10" db="EMBL/GenBank/DDBJ databases">
        <authorList>
            <person name="Wegmann U."/>
        </authorList>
    </citation>
    <scope>NUCLEOTIDE SEQUENCE [LARGE SCALE GENOMIC DNA]</scope>
</reference>
<proteinExistence type="predicted"/>
<feature type="compositionally biased region" description="Basic residues" evidence="1">
    <location>
        <begin position="13"/>
        <end position="26"/>
    </location>
</feature>